<feature type="compositionally biased region" description="Pro residues" evidence="1">
    <location>
        <begin position="238"/>
        <end position="250"/>
    </location>
</feature>
<dbReference type="Proteomes" id="UP000283509">
    <property type="component" value="Unassembled WGS sequence"/>
</dbReference>
<gene>
    <name evidence="2" type="ORF">C7M84_022572</name>
</gene>
<dbReference type="AlphaFoldDB" id="A0A423U6A5"/>
<feature type="region of interest" description="Disordered" evidence="1">
    <location>
        <begin position="349"/>
        <end position="381"/>
    </location>
</feature>
<reference evidence="2 3" key="2">
    <citation type="submission" date="2019-01" db="EMBL/GenBank/DDBJ databases">
        <title>The decoding of complex shrimp genome reveals the adaptation for benthos swimmer, frequently molting mechanism and breeding impact on genome.</title>
        <authorList>
            <person name="Sun Y."/>
            <person name="Gao Y."/>
            <person name="Yu Y."/>
        </authorList>
    </citation>
    <scope>NUCLEOTIDE SEQUENCE [LARGE SCALE GENOMIC DNA]</scope>
    <source>
        <tissue evidence="2">Muscle</tissue>
    </source>
</reference>
<feature type="region of interest" description="Disordered" evidence="1">
    <location>
        <begin position="17"/>
        <end position="293"/>
    </location>
</feature>
<evidence type="ECO:0000313" key="2">
    <source>
        <dbReference type="EMBL" id="ROT84240.1"/>
    </source>
</evidence>
<name>A0A423U6A5_PENVA</name>
<feature type="compositionally biased region" description="Low complexity" evidence="1">
    <location>
        <begin position="100"/>
        <end position="121"/>
    </location>
</feature>
<accession>A0A423U6A5</accession>
<organism evidence="2 3">
    <name type="scientific">Penaeus vannamei</name>
    <name type="common">Whiteleg shrimp</name>
    <name type="synonym">Litopenaeus vannamei</name>
    <dbReference type="NCBI Taxonomy" id="6689"/>
    <lineage>
        <taxon>Eukaryota</taxon>
        <taxon>Metazoa</taxon>
        <taxon>Ecdysozoa</taxon>
        <taxon>Arthropoda</taxon>
        <taxon>Crustacea</taxon>
        <taxon>Multicrustacea</taxon>
        <taxon>Malacostraca</taxon>
        <taxon>Eumalacostraca</taxon>
        <taxon>Eucarida</taxon>
        <taxon>Decapoda</taxon>
        <taxon>Dendrobranchiata</taxon>
        <taxon>Penaeoidea</taxon>
        <taxon>Penaeidae</taxon>
        <taxon>Penaeus</taxon>
    </lineage>
</organism>
<sequence length="535" mass="55263">MGSNLLLFFAGKCGGVTWRKRGAGRRSTPSPPAKAAVERATPSPPSKASAAASPPKGASDRPGKRGSPNNGATRRPPQRCRSVSPGTRAAHFAAATQCSNKNNTNNENNRNTGNCENNSSKSQKRKSNASPSRGHNSAPRHAAERESRPVSPAHHSHSKTSRKDSHSTDGSSSEEPVVIYEKTTYRPPPPDAHRTPLGSASKEAARTPQGPPLKEAPRRTEAEPRPKEDVAACRPKSSPAPAPSEAPRPAPPRKEEAPSITVSSGTPPRSSSGRSPASEGVSAAPREESSDVSVVCAVRAPEELAPRCLPKALPLDEVRLPVPPGACRSESAAAKSLPPDVVIVPADPPHEEPKDHPLGHPLGHAHPRTTEGPAAPSPARECKRPVCSSASACTRSGVSSVSSVGFCPGDNRVSEAAVSARSSASVASVDQGRFVSAAVSQHDTGVKNGVVGHSASSVVVSSVTAPLCDGVTTVSSVTSVSIVAGTPSAIVSAVAWSSESNKRAGPHVRLPRGLPALREHHGRGAESCRPPARQP</sequence>
<dbReference type="OrthoDB" id="6375293at2759"/>
<feature type="region of interest" description="Disordered" evidence="1">
    <location>
        <begin position="499"/>
        <end position="535"/>
    </location>
</feature>
<evidence type="ECO:0000313" key="3">
    <source>
        <dbReference type="Proteomes" id="UP000283509"/>
    </source>
</evidence>
<reference evidence="2 3" key="1">
    <citation type="submission" date="2018-04" db="EMBL/GenBank/DDBJ databases">
        <authorList>
            <person name="Zhang X."/>
            <person name="Yuan J."/>
            <person name="Li F."/>
            <person name="Xiang J."/>
        </authorList>
    </citation>
    <scope>NUCLEOTIDE SEQUENCE [LARGE SCALE GENOMIC DNA]</scope>
    <source>
        <tissue evidence="2">Muscle</tissue>
    </source>
</reference>
<dbReference type="EMBL" id="QCYY01000577">
    <property type="protein sequence ID" value="ROT84240.1"/>
    <property type="molecule type" value="Genomic_DNA"/>
</dbReference>
<feature type="compositionally biased region" description="Low complexity" evidence="1">
    <location>
        <begin position="261"/>
        <end position="282"/>
    </location>
</feature>
<feature type="compositionally biased region" description="Basic and acidic residues" evidence="1">
    <location>
        <begin position="517"/>
        <end position="526"/>
    </location>
</feature>
<feature type="compositionally biased region" description="Basic and acidic residues" evidence="1">
    <location>
        <begin position="349"/>
        <end position="358"/>
    </location>
</feature>
<keyword evidence="3" id="KW-1185">Reference proteome</keyword>
<evidence type="ECO:0000256" key="1">
    <source>
        <dbReference type="SAM" id="MobiDB-lite"/>
    </source>
</evidence>
<protein>
    <submittedName>
        <fullName evidence="2">Uncharacterized protein</fullName>
    </submittedName>
</protein>
<comment type="caution">
    <text evidence="2">The sequence shown here is derived from an EMBL/GenBank/DDBJ whole genome shotgun (WGS) entry which is preliminary data.</text>
</comment>
<feature type="compositionally biased region" description="Low complexity" evidence="1">
    <location>
        <begin position="46"/>
        <end position="57"/>
    </location>
</feature>
<proteinExistence type="predicted"/>
<feature type="compositionally biased region" description="Basic and acidic residues" evidence="1">
    <location>
        <begin position="215"/>
        <end position="231"/>
    </location>
</feature>